<name>A0A558BR58_9BACT</name>
<organism evidence="1 2">
    <name type="scientific">Hymenobacter setariae</name>
    <dbReference type="NCBI Taxonomy" id="2594794"/>
    <lineage>
        <taxon>Bacteria</taxon>
        <taxon>Pseudomonadati</taxon>
        <taxon>Bacteroidota</taxon>
        <taxon>Cytophagia</taxon>
        <taxon>Cytophagales</taxon>
        <taxon>Hymenobacteraceae</taxon>
        <taxon>Hymenobacter</taxon>
    </lineage>
</organism>
<protein>
    <submittedName>
        <fullName evidence="1">Uncharacterized protein</fullName>
    </submittedName>
</protein>
<dbReference type="Proteomes" id="UP000317624">
    <property type="component" value="Unassembled WGS sequence"/>
</dbReference>
<accession>A0A558BR58</accession>
<proteinExistence type="predicted"/>
<sequence>MGLVVLRLLARRFLPPQGRVFGFQARSARAHIRHPGHGQHRDADAPAQRALAHAALQQRRRIKLDLYPTQLYSP</sequence>
<dbReference type="AlphaFoldDB" id="A0A558BR58"/>
<dbReference type="RefSeq" id="WP_144849371.1">
    <property type="nucleotide sequence ID" value="NZ_VMRJ01000004.1"/>
</dbReference>
<gene>
    <name evidence="1" type="ORF">FNT36_14980</name>
</gene>
<keyword evidence="2" id="KW-1185">Reference proteome</keyword>
<evidence type="ECO:0000313" key="1">
    <source>
        <dbReference type="EMBL" id="TVT38973.1"/>
    </source>
</evidence>
<evidence type="ECO:0000313" key="2">
    <source>
        <dbReference type="Proteomes" id="UP000317624"/>
    </source>
</evidence>
<dbReference type="EMBL" id="VMRJ01000004">
    <property type="protein sequence ID" value="TVT38973.1"/>
    <property type="molecule type" value="Genomic_DNA"/>
</dbReference>
<reference evidence="1 2" key="1">
    <citation type="submission" date="2019-07" db="EMBL/GenBank/DDBJ databases">
        <title>Hymenobacter sp. straun FUR1 Genome sequencing and assembly.</title>
        <authorList>
            <person name="Chhetri G."/>
        </authorList>
    </citation>
    <scope>NUCLEOTIDE SEQUENCE [LARGE SCALE GENOMIC DNA]</scope>
    <source>
        <strain evidence="1 2">Fur1</strain>
    </source>
</reference>
<comment type="caution">
    <text evidence="1">The sequence shown here is derived from an EMBL/GenBank/DDBJ whole genome shotgun (WGS) entry which is preliminary data.</text>
</comment>